<keyword evidence="3" id="KW-0560">Oxidoreductase</keyword>
<name>A0A161SF55_BACCE</name>
<evidence type="ECO:0000256" key="5">
    <source>
        <dbReference type="ARBA" id="ARBA00023014"/>
    </source>
</evidence>
<dbReference type="Proteomes" id="UP000076482">
    <property type="component" value="Unassembled WGS sequence"/>
</dbReference>
<proteinExistence type="predicted"/>
<organism evidence="6 7">
    <name type="scientific">Bacillus cereus</name>
    <dbReference type="NCBI Taxonomy" id="1396"/>
    <lineage>
        <taxon>Bacteria</taxon>
        <taxon>Bacillati</taxon>
        <taxon>Bacillota</taxon>
        <taxon>Bacilli</taxon>
        <taxon>Bacillales</taxon>
        <taxon>Bacillaceae</taxon>
        <taxon>Bacillus</taxon>
        <taxon>Bacillus cereus group</taxon>
    </lineage>
</organism>
<comment type="caution">
    <text evidence="6">The sequence shown here is derived from an EMBL/GenBank/DDBJ whole genome shotgun (WGS) entry which is preliminary data.</text>
</comment>
<dbReference type="PANTHER" id="PTHR43498:SF1">
    <property type="entry name" value="COB--COM HETERODISULFIDE REDUCTASE IRON-SULFUR SUBUNIT A"/>
    <property type="match status" value="1"/>
</dbReference>
<dbReference type="RefSeq" id="WP_063260048.1">
    <property type="nucleotide sequence ID" value="NZ_LJKE01000020.1"/>
</dbReference>
<dbReference type="PANTHER" id="PTHR43498">
    <property type="entry name" value="FERREDOXIN:COB-COM HETERODISULFIDE REDUCTASE SUBUNIT A"/>
    <property type="match status" value="1"/>
</dbReference>
<dbReference type="GO" id="GO:0046872">
    <property type="term" value="F:metal ion binding"/>
    <property type="evidence" value="ECO:0007669"/>
    <property type="project" value="UniProtKB-KW"/>
</dbReference>
<dbReference type="InterPro" id="IPR039650">
    <property type="entry name" value="HdrA-like"/>
</dbReference>
<dbReference type="Pfam" id="PF12831">
    <property type="entry name" value="FAD_oxidored"/>
    <property type="match status" value="1"/>
</dbReference>
<keyword evidence="2" id="KW-0479">Metal-binding</keyword>
<keyword evidence="4" id="KW-0408">Iron</keyword>
<keyword evidence="5" id="KW-0411">Iron-sulfur</keyword>
<dbReference type="EMBL" id="LJKE01000020">
    <property type="protein sequence ID" value="KZD71148.1"/>
    <property type="molecule type" value="Genomic_DNA"/>
</dbReference>
<dbReference type="SUPFAM" id="SSF51905">
    <property type="entry name" value="FAD/NAD(P)-binding domain"/>
    <property type="match status" value="1"/>
</dbReference>
<evidence type="ECO:0000256" key="2">
    <source>
        <dbReference type="ARBA" id="ARBA00022723"/>
    </source>
</evidence>
<evidence type="ECO:0000256" key="3">
    <source>
        <dbReference type="ARBA" id="ARBA00023002"/>
    </source>
</evidence>
<dbReference type="Gene3D" id="3.50.50.60">
    <property type="entry name" value="FAD/NAD(P)-binding domain"/>
    <property type="match status" value="1"/>
</dbReference>
<gene>
    <name evidence="6" type="ORF">B4088_0878</name>
</gene>
<dbReference type="GO" id="GO:0051539">
    <property type="term" value="F:4 iron, 4 sulfur cluster binding"/>
    <property type="evidence" value="ECO:0007669"/>
    <property type="project" value="UniProtKB-KW"/>
</dbReference>
<evidence type="ECO:0000313" key="7">
    <source>
        <dbReference type="Proteomes" id="UP000076482"/>
    </source>
</evidence>
<dbReference type="GO" id="GO:0016491">
    <property type="term" value="F:oxidoreductase activity"/>
    <property type="evidence" value="ECO:0007669"/>
    <property type="project" value="UniProtKB-KW"/>
</dbReference>
<evidence type="ECO:0000313" key="6">
    <source>
        <dbReference type="EMBL" id="KZD71148.1"/>
    </source>
</evidence>
<sequence length="599" mass="66933">MKKIFAIGMVCFLCACQQSNVEVATKQKMQKVEKESKPIVKYEDYDVVVVGGQPEGVSAAVSAARNGSKVLLLEKRNNLGGLITFGYLNFLDFPRNNDGVIVSKGIFKEWHRLAGNGQLVTVDIDKAQNAFQTLVTNEPNITARYNTQITKPIFDQKEKNNLVAIVAEFKDGRKITYRAKRFIDATEDGDLAQLTHVPNTVGQEDIGRNDKMAVTLVMHFKNVDWNGVIEAAKSRKFGYAKYNENAAWGFGGMPQAYPEIRNDTNVRGLNIGRTSNGDVYINALQIFNIDGTKEEDKKKAIKFGTEEMTNFLAWAKVNFPGFQQAEIASIPYELYIRETRHFSTEYQLSLEDIWKNANHWDDIAIGSYPSDVQALSKENSGAVVAKPDQYGIPYRTMVPKTTNNLLITSKAGGYRSLAAGSTRIIPTGMSVAEAGGIAASISIKEGIGFREMIAREDLIKRIQEQIVAQGGYLQPRANVTYPYQNDPILPHLMFLNENGLIIGGYANNFLLEQPMKEQQFLNLIINGAKQLNKDWYTKNAKYLNELAVTSTDQALTMNYVSRFQPLFQTPATQYTGALLKRNGFEIAANWLQSIQTKSK</sequence>
<accession>A0A161SF55</accession>
<reference evidence="6 7" key="1">
    <citation type="submission" date="2015-09" db="EMBL/GenBank/DDBJ databases">
        <title>Bacillus cereus food isolates.</title>
        <authorList>
            <person name="Boekhorst J."/>
        </authorList>
    </citation>
    <scope>NUCLEOTIDE SEQUENCE [LARGE SCALE GENOMIC DNA]</scope>
    <source>
        <strain evidence="6 7">B4088</strain>
    </source>
</reference>
<keyword evidence="1" id="KW-0004">4Fe-4S</keyword>
<evidence type="ECO:0008006" key="8">
    <source>
        <dbReference type="Google" id="ProtNLM"/>
    </source>
</evidence>
<dbReference type="InterPro" id="IPR036188">
    <property type="entry name" value="FAD/NAD-bd_sf"/>
</dbReference>
<dbReference type="PATRIC" id="fig|1396.535.peg.945"/>
<evidence type="ECO:0000256" key="1">
    <source>
        <dbReference type="ARBA" id="ARBA00022485"/>
    </source>
</evidence>
<dbReference type="PROSITE" id="PS51257">
    <property type="entry name" value="PROKAR_LIPOPROTEIN"/>
    <property type="match status" value="1"/>
</dbReference>
<protein>
    <recommendedName>
        <fullName evidence="8">FAD-dependent oxidoreductase</fullName>
    </recommendedName>
</protein>
<dbReference type="AlphaFoldDB" id="A0A161SF55"/>
<evidence type="ECO:0000256" key="4">
    <source>
        <dbReference type="ARBA" id="ARBA00023004"/>
    </source>
</evidence>